<feature type="compositionally biased region" description="Basic and acidic residues" evidence="1">
    <location>
        <begin position="83"/>
        <end position="92"/>
    </location>
</feature>
<feature type="compositionally biased region" description="Basic and acidic residues" evidence="1">
    <location>
        <begin position="65"/>
        <end position="77"/>
    </location>
</feature>
<evidence type="ECO:0000313" key="3">
    <source>
        <dbReference type="Proteomes" id="UP000826195"/>
    </source>
</evidence>
<keyword evidence="3" id="KW-1185">Reference proteome</keyword>
<protein>
    <submittedName>
        <fullName evidence="2">Uncharacterized protein</fullName>
    </submittedName>
</protein>
<organism evidence="2 3">
    <name type="scientific">Cotesia glomerata</name>
    <name type="common">Lepidopteran parasitic wasp</name>
    <name type="synonym">Apanteles glomeratus</name>
    <dbReference type="NCBI Taxonomy" id="32391"/>
    <lineage>
        <taxon>Eukaryota</taxon>
        <taxon>Metazoa</taxon>
        <taxon>Ecdysozoa</taxon>
        <taxon>Arthropoda</taxon>
        <taxon>Hexapoda</taxon>
        <taxon>Insecta</taxon>
        <taxon>Pterygota</taxon>
        <taxon>Neoptera</taxon>
        <taxon>Endopterygota</taxon>
        <taxon>Hymenoptera</taxon>
        <taxon>Apocrita</taxon>
        <taxon>Ichneumonoidea</taxon>
        <taxon>Braconidae</taxon>
        <taxon>Microgastrinae</taxon>
        <taxon>Cotesia</taxon>
    </lineage>
</organism>
<feature type="region of interest" description="Disordered" evidence="1">
    <location>
        <begin position="62"/>
        <end position="92"/>
    </location>
</feature>
<dbReference type="Proteomes" id="UP000826195">
    <property type="component" value="Unassembled WGS sequence"/>
</dbReference>
<feature type="region of interest" description="Disordered" evidence="1">
    <location>
        <begin position="21"/>
        <end position="50"/>
    </location>
</feature>
<comment type="caution">
    <text evidence="2">The sequence shown here is derived from an EMBL/GenBank/DDBJ whole genome shotgun (WGS) entry which is preliminary data.</text>
</comment>
<dbReference type="AlphaFoldDB" id="A0AAV7IVW0"/>
<sequence>MCISFPPFWDDWTLGLTFKQTEPQPQIQSPVPGPGNRSRVSGEDPKPEIPFPMIVSLVASSLEDTAARRRTQDKGMHQPEGNDCSRDRTGPK</sequence>
<gene>
    <name evidence="2" type="ORF">KQX54_015006</name>
</gene>
<dbReference type="EMBL" id="JAHXZJ010000747">
    <property type="protein sequence ID" value="KAH0558227.1"/>
    <property type="molecule type" value="Genomic_DNA"/>
</dbReference>
<accession>A0AAV7IVW0</accession>
<evidence type="ECO:0000313" key="2">
    <source>
        <dbReference type="EMBL" id="KAH0558227.1"/>
    </source>
</evidence>
<name>A0AAV7IVW0_COTGL</name>
<evidence type="ECO:0000256" key="1">
    <source>
        <dbReference type="SAM" id="MobiDB-lite"/>
    </source>
</evidence>
<reference evidence="2 3" key="1">
    <citation type="journal article" date="2021" name="J. Hered.">
        <title>A chromosome-level genome assembly of the parasitoid wasp, Cotesia glomerata (Hymenoptera: Braconidae).</title>
        <authorList>
            <person name="Pinto B.J."/>
            <person name="Weis J.J."/>
            <person name="Gamble T."/>
            <person name="Ode P.J."/>
            <person name="Paul R."/>
            <person name="Zaspel J.M."/>
        </authorList>
    </citation>
    <scope>NUCLEOTIDE SEQUENCE [LARGE SCALE GENOMIC DNA]</scope>
    <source>
        <strain evidence="2">CgM1</strain>
    </source>
</reference>
<proteinExistence type="predicted"/>